<reference evidence="1 2" key="1">
    <citation type="submission" date="2017-02" db="EMBL/GenBank/DDBJ databases">
        <authorList>
            <person name="Peterson S.W."/>
        </authorList>
    </citation>
    <scope>NUCLEOTIDE SEQUENCE [LARGE SCALE GENOMIC DNA]</scope>
    <source>
        <strain evidence="1 2">CIP104813</strain>
    </source>
</reference>
<dbReference type="OrthoDB" id="4700192at2"/>
<dbReference type="Proteomes" id="UP000195981">
    <property type="component" value="Unassembled WGS sequence"/>
</dbReference>
<accession>A0A1X6WYV5</accession>
<gene>
    <name evidence="1" type="ORF">FM110_06060</name>
</gene>
<dbReference type="EMBL" id="FWFG01000053">
    <property type="protein sequence ID" value="SLM91064.1"/>
    <property type="molecule type" value="Genomic_DNA"/>
</dbReference>
<dbReference type="RefSeq" id="WP_087103630.1">
    <property type="nucleotide sequence ID" value="NZ_FWFG01000053.1"/>
</dbReference>
<organism evidence="1 2">
    <name type="scientific">Brachybacterium nesterenkovii</name>
    <dbReference type="NCBI Taxonomy" id="47847"/>
    <lineage>
        <taxon>Bacteria</taxon>
        <taxon>Bacillati</taxon>
        <taxon>Actinomycetota</taxon>
        <taxon>Actinomycetes</taxon>
        <taxon>Micrococcales</taxon>
        <taxon>Dermabacteraceae</taxon>
        <taxon>Brachybacterium</taxon>
    </lineage>
</organism>
<evidence type="ECO:0000313" key="1">
    <source>
        <dbReference type="EMBL" id="SLM91064.1"/>
    </source>
</evidence>
<sequence length="390" mass="42500">MPITVEDLLVGPRGRRFLLELAVRCDPTERLHSARWETVRVSFPQSGSVYCALIQDDDGTRRTEVIHPDEQPDPTAFADPTAAGFAALLTATALREPAPADLRLALAAAVDNARYWQEPDGEDALAADPTMRPALARVAEHALPHLPSWWSGPVGPDVEHMVVEFEDEEHPPAPPADRAGIARALSEDLREEAAGESSWWSTPPAAVPVTSTVRPCPDGTTEIPGVIFVEDGSGWTRAHCLPAAISTDVRVLTIDGPEDWGRMVRRYPLAKGAPHGLRHRVRDRLRSALDQRWMSGDTWAETTGRTGAWAMPDWAAIAHEVDAVHLTVRGYLMTAGRPLPVDGSTATLLAGFSPDQTIRFSPVDVDRDRAQTWALDDDDQEIWAPAASSA</sequence>
<evidence type="ECO:0000313" key="2">
    <source>
        <dbReference type="Proteomes" id="UP000195981"/>
    </source>
</evidence>
<keyword evidence="2" id="KW-1185">Reference proteome</keyword>
<name>A0A1X6WYV5_9MICO</name>
<dbReference type="AlphaFoldDB" id="A0A1X6WYV5"/>
<proteinExistence type="predicted"/>
<protein>
    <submittedName>
        <fullName evidence="1">Uncharacterized protein</fullName>
    </submittedName>
</protein>